<accession>A0A1I7GW83</accession>
<organism evidence="1 2">
    <name type="scientific">Pontibacter akesuensis</name>
    <dbReference type="NCBI Taxonomy" id="388950"/>
    <lineage>
        <taxon>Bacteria</taxon>
        <taxon>Pseudomonadati</taxon>
        <taxon>Bacteroidota</taxon>
        <taxon>Cytophagia</taxon>
        <taxon>Cytophagales</taxon>
        <taxon>Hymenobacteraceae</taxon>
        <taxon>Pontibacter</taxon>
    </lineage>
</organism>
<protein>
    <submittedName>
        <fullName evidence="1">Uncharacterized protein</fullName>
    </submittedName>
</protein>
<gene>
    <name evidence="1" type="ORF">SAMN04487941_1314</name>
</gene>
<dbReference type="EMBL" id="FPCA01000001">
    <property type="protein sequence ID" value="SFU52682.1"/>
    <property type="molecule type" value="Genomic_DNA"/>
</dbReference>
<evidence type="ECO:0000313" key="1">
    <source>
        <dbReference type="EMBL" id="SFU52682.1"/>
    </source>
</evidence>
<evidence type="ECO:0000313" key="2">
    <source>
        <dbReference type="Proteomes" id="UP000182491"/>
    </source>
</evidence>
<sequence>MVEPHWFAQSAILKKAVLALVQIYSGGTELKVLIYMIYKGVAKEKQ</sequence>
<dbReference type="Proteomes" id="UP000182491">
    <property type="component" value="Unassembled WGS sequence"/>
</dbReference>
<proteinExistence type="predicted"/>
<dbReference type="AlphaFoldDB" id="A0A1I7GW83"/>
<dbReference type="STRING" id="388950.GCA_001611675_00410"/>
<name>A0A1I7GW83_9BACT</name>
<keyword evidence="2" id="KW-1185">Reference proteome</keyword>
<reference evidence="2" key="1">
    <citation type="submission" date="2016-10" db="EMBL/GenBank/DDBJ databases">
        <authorList>
            <person name="Varghese N."/>
        </authorList>
    </citation>
    <scope>NUCLEOTIDE SEQUENCE [LARGE SCALE GENOMIC DNA]</scope>
    <source>
        <strain evidence="2">DSM 18820</strain>
    </source>
</reference>